<gene>
    <name evidence="2" type="ORF">A6D6_02401</name>
</gene>
<reference evidence="2 3" key="1">
    <citation type="submission" date="2012-09" db="EMBL/GenBank/DDBJ databases">
        <title>Genome Sequence of alkane-degrading Bacterium Alcanivorax sp. 6-D-6.</title>
        <authorList>
            <person name="Lai Q."/>
            <person name="Shao Z."/>
        </authorList>
    </citation>
    <scope>NUCLEOTIDE SEQUENCE [LARGE SCALE GENOMIC DNA]</scope>
    <source>
        <strain evidence="2 3">6-D-6</strain>
    </source>
</reference>
<evidence type="ECO:0000313" key="2">
    <source>
        <dbReference type="EMBL" id="KAF0805308.1"/>
    </source>
</evidence>
<dbReference type="Proteomes" id="UP000771797">
    <property type="component" value="Unassembled WGS sequence"/>
</dbReference>
<sequence>MIRVFIDPAASVARPDSFFKLLGGYTMIRIVVALLALAGSGPALAGEAPQRGMTQAQVRAQFGAPRDTKGPVGQPPISRWVYPDYTVYFENQVVLHSVTRSLSETTDTARPADGIDDTEDKDSSDAAGNEQSSPPPLAPETARDSTAPSTAPRDDAASDTGDGGDDGQFRFDPVTGRIVMDDRPATDQGGEAARQ</sequence>
<name>A0ABQ6Y778_9GAMM</name>
<protein>
    <recommendedName>
        <fullName evidence="4">SmpA / OmlA family protein</fullName>
    </recommendedName>
</protein>
<comment type="caution">
    <text evidence="2">The sequence shown here is derived from an EMBL/GenBank/DDBJ whole genome shotgun (WGS) entry which is preliminary data.</text>
</comment>
<accession>A0ABQ6Y778</accession>
<keyword evidence="3" id="KW-1185">Reference proteome</keyword>
<dbReference type="EMBL" id="AQPF01000018">
    <property type="protein sequence ID" value="KAF0805308.1"/>
    <property type="molecule type" value="Genomic_DNA"/>
</dbReference>
<proteinExistence type="predicted"/>
<organism evidence="2 3">
    <name type="scientific">Alcanivorax xiamenensis</name>
    <dbReference type="NCBI Taxonomy" id="1177156"/>
    <lineage>
        <taxon>Bacteria</taxon>
        <taxon>Pseudomonadati</taxon>
        <taxon>Pseudomonadota</taxon>
        <taxon>Gammaproteobacteria</taxon>
        <taxon>Oceanospirillales</taxon>
        <taxon>Alcanivoracaceae</taxon>
        <taxon>Alcanivorax</taxon>
    </lineage>
</organism>
<feature type="region of interest" description="Disordered" evidence="1">
    <location>
        <begin position="101"/>
        <end position="195"/>
    </location>
</feature>
<evidence type="ECO:0000256" key="1">
    <source>
        <dbReference type="SAM" id="MobiDB-lite"/>
    </source>
</evidence>
<evidence type="ECO:0000313" key="3">
    <source>
        <dbReference type="Proteomes" id="UP000771797"/>
    </source>
</evidence>
<evidence type="ECO:0008006" key="4">
    <source>
        <dbReference type="Google" id="ProtNLM"/>
    </source>
</evidence>